<evidence type="ECO:0000256" key="9">
    <source>
        <dbReference type="ARBA" id="ARBA00022777"/>
    </source>
</evidence>
<evidence type="ECO:0000259" key="20">
    <source>
        <dbReference type="PROSITE" id="PS50109"/>
    </source>
</evidence>
<feature type="domain" description="HAMP" evidence="22">
    <location>
        <begin position="204"/>
        <end position="256"/>
    </location>
</feature>
<keyword evidence="18" id="KW-0175">Coiled coil</keyword>
<keyword evidence="8" id="KW-0547">Nucleotide-binding</keyword>
<dbReference type="Gene3D" id="6.10.340.10">
    <property type="match status" value="1"/>
</dbReference>
<feature type="modified residue" description="4-aspartylphosphate" evidence="17">
    <location>
        <position position="571"/>
    </location>
</feature>
<dbReference type="SMART" id="SM00387">
    <property type="entry name" value="HATPase_c"/>
    <property type="match status" value="2"/>
</dbReference>
<keyword evidence="4" id="KW-1003">Cell membrane</keyword>
<comment type="caution">
    <text evidence="24">The sequence shown here is derived from an EMBL/GenBank/DDBJ whole genome shotgun (WGS) entry which is preliminary data.</text>
</comment>
<dbReference type="SMART" id="SM00073">
    <property type="entry name" value="HPT"/>
    <property type="match status" value="1"/>
</dbReference>
<keyword evidence="12" id="KW-0902">Two-component regulatory system</keyword>
<keyword evidence="25" id="KW-1185">Reference proteome</keyword>
<reference evidence="24 25" key="1">
    <citation type="journal article" date="2014" name="Nature">
        <title>An environmental bacterial taxon with a large and distinct metabolic repertoire.</title>
        <authorList>
            <person name="Wilson M.C."/>
            <person name="Mori T."/>
            <person name="Ruckert C."/>
            <person name="Uria A.R."/>
            <person name="Helf M.J."/>
            <person name="Takada K."/>
            <person name="Gernert C."/>
            <person name="Steffens U.A."/>
            <person name="Heycke N."/>
            <person name="Schmitt S."/>
            <person name="Rinke C."/>
            <person name="Helfrich E.J."/>
            <person name="Brachmann A.O."/>
            <person name="Gurgui C."/>
            <person name="Wakimoto T."/>
            <person name="Kracht M."/>
            <person name="Crusemann M."/>
            <person name="Hentschel U."/>
            <person name="Abe I."/>
            <person name="Matsunaga S."/>
            <person name="Kalinowski J."/>
            <person name="Takeyama H."/>
            <person name="Piel J."/>
        </authorList>
    </citation>
    <scope>NUCLEOTIDE SEQUENCE [LARGE SCALE GENOMIC DNA]</scope>
    <source>
        <strain evidence="25">TSY1</strain>
    </source>
</reference>
<keyword evidence="5 17" id="KW-0597">Phosphoprotein</keyword>
<feature type="domain" description="Histidine kinase" evidence="20">
    <location>
        <begin position="278"/>
        <end position="499"/>
    </location>
</feature>
<sequence>MHLSFSQARFLGIGGLLVIIMLGSAFAALSLRRTVYIMRHDLAVQEDKSRLFGETALRFTWAGAAFYRQQSQPQFDVTAVRAHLDALRAVLADLESTPLTPPELQALMRLKREEKRFRTSMYIFLDTGVDDPSQESAANAIRELHQLIDEATQQASEVNQDISYRLARANGTLRLKMEHITWTLTWMMGGILLAGVLVSLWLNRRLAYPVSEMLQATQRLASGQLDYRIASPDTDHMGQLAASIDHMAERLEAAGRHLHEAKDAAEAASRAKSEFLATMSHEIRTPMNGVIGMTELLASTSLSDRQRYFVDTVRRSGETLLALINDILDFSKIEAGKLELDCVDFDLRDLVEELVTLFAERAHRKGLELVCVLEDSAPAIVRGDPARLQQILMNLLSNAIKFTEQGEIVVDVTVDDISAESAMLRFGVRDTGVGMSAEVQTHLFEAFTQADSSTTRRYGGTGLGLAIAKQLAEMMGGTIGVESAPDQGSTFWFTAYLGISSAPTAERESCPDLQHLRVLIVDDNDTNREILHHQVVSWGMQNGNAQGGAQALDLLRTAAQRGEPYDLALLDMSMPEMDGLELARAIKADATIASVHLVMLTSVGLYGDMNEAYQAGIAAYLNKPVRQSLLYNTLITVMRDSGDRPVPHAQVTPRMTGEIGTLTARILVAEDNPVNQDVIEGMLESLACQVDLVANGQEAIEALAHTAYDLVLMDCQMPVMDGYAATQVLRAREATAGGERLPIIALTAHALKGDRERCLAAGMDDYLSKPFTFEQLSATLGRWLTQHHEPRVPQATPQASASVPKSAQAPILDLAALTMLESLPNGAKQMIRVLRQYLDTAPTLIAQLHQAVEQRDGHAIQQAAHSLKGSSATVGALRLAELSQDIESWANTMVLSTPPSALEQLEAEWSAVNSALISKLVMADVTPSPSDAAEVATPLAETPDGAATLLIVDDDLTNLETCRGVLEPLGYRLLSAANGREALEVIAQDPPDALLLDLLMPEMDGFEVCQRLKGVPQWQNLPIVALTALHETADYVRALECGADDFLTKPVNAAALQACVRNVLRRKRAEDALQAAKTEAEVANRAKSMFLANMSHELRTPMHGILSFAALGIEKAATAPADRILNYFHKIGQSGQTLLTLLDNLLDLAKLEAGKTVFTFELKDLKNLVTHVTEEFDAWCTERALTIEVLVAEALPKVSLDDEKIRQVFRNLLSNAIKFSPDGSVITCRLYNECEAERVVVTISDEGGGIPENERNLIFDKFAQSSKTRTGAGGTGLGLAICREIVAAHTGRIWAENRPEGGAVFGVELPVRQESHTSEVGADAD</sequence>
<evidence type="ECO:0000256" key="11">
    <source>
        <dbReference type="ARBA" id="ARBA00022989"/>
    </source>
</evidence>
<dbReference type="InterPro" id="IPR001789">
    <property type="entry name" value="Sig_transdc_resp-reg_receiver"/>
</dbReference>
<feature type="modified residue" description="4-aspartylphosphate" evidence="17">
    <location>
        <position position="997"/>
    </location>
</feature>
<evidence type="ECO:0000256" key="17">
    <source>
        <dbReference type="PROSITE-ProRule" id="PRU00169"/>
    </source>
</evidence>
<keyword evidence="7 19" id="KW-0812">Transmembrane</keyword>
<dbReference type="CDD" id="cd06225">
    <property type="entry name" value="HAMP"/>
    <property type="match status" value="1"/>
</dbReference>
<organism evidence="24 25">
    <name type="scientific">Entotheonella factor</name>
    <dbReference type="NCBI Taxonomy" id="1429438"/>
    <lineage>
        <taxon>Bacteria</taxon>
        <taxon>Pseudomonadati</taxon>
        <taxon>Nitrospinota/Tectimicrobiota group</taxon>
        <taxon>Candidatus Tectimicrobiota</taxon>
        <taxon>Candidatus Entotheonellia</taxon>
        <taxon>Candidatus Entotheonellales</taxon>
        <taxon>Candidatus Entotheonellaceae</taxon>
        <taxon>Candidatus Entotheonella</taxon>
    </lineage>
</organism>
<dbReference type="InterPro" id="IPR003661">
    <property type="entry name" value="HisK_dim/P_dom"/>
</dbReference>
<dbReference type="PRINTS" id="PR00344">
    <property type="entry name" value="BCTRLSENSOR"/>
</dbReference>
<feature type="coiled-coil region" evidence="18">
    <location>
        <begin position="134"/>
        <end position="161"/>
    </location>
</feature>
<feature type="domain" description="Response regulatory" evidence="21">
    <location>
        <begin position="517"/>
        <end position="638"/>
    </location>
</feature>
<dbReference type="SMART" id="SM00304">
    <property type="entry name" value="HAMP"/>
    <property type="match status" value="1"/>
</dbReference>
<evidence type="ECO:0000256" key="4">
    <source>
        <dbReference type="ARBA" id="ARBA00022475"/>
    </source>
</evidence>
<accession>W4LEH6</accession>
<dbReference type="InterPro" id="IPR004358">
    <property type="entry name" value="Sig_transdc_His_kin-like_C"/>
</dbReference>
<dbReference type="InterPro" id="IPR008207">
    <property type="entry name" value="Sig_transdc_His_kin_Hpt_dom"/>
</dbReference>
<dbReference type="PROSITE" id="PS50110">
    <property type="entry name" value="RESPONSE_REGULATORY"/>
    <property type="match status" value="3"/>
</dbReference>
<evidence type="ECO:0000256" key="5">
    <source>
        <dbReference type="ARBA" id="ARBA00022553"/>
    </source>
</evidence>
<evidence type="ECO:0000256" key="18">
    <source>
        <dbReference type="SAM" id="Coils"/>
    </source>
</evidence>
<feature type="domain" description="HPt" evidence="23">
    <location>
        <begin position="826"/>
        <end position="919"/>
    </location>
</feature>
<dbReference type="FunFam" id="3.30.565.10:FF:000010">
    <property type="entry name" value="Sensor histidine kinase RcsC"/>
    <property type="match status" value="1"/>
</dbReference>
<dbReference type="Pfam" id="PF00072">
    <property type="entry name" value="Response_reg"/>
    <property type="match status" value="3"/>
</dbReference>
<feature type="domain" description="Response regulatory" evidence="21">
    <location>
        <begin position="948"/>
        <end position="1064"/>
    </location>
</feature>
<dbReference type="FunFam" id="3.30.565.10:FF:000006">
    <property type="entry name" value="Sensor histidine kinase WalK"/>
    <property type="match status" value="1"/>
</dbReference>
<proteinExistence type="predicted"/>
<keyword evidence="10" id="KW-0067">ATP-binding</keyword>
<comment type="catalytic activity">
    <reaction evidence="1">
        <text>ATP + protein L-histidine = ADP + protein N-phospho-L-histidine.</text>
        <dbReference type="EC" id="2.7.13.3"/>
    </reaction>
</comment>
<name>W4LEH6_ENTF1</name>
<evidence type="ECO:0000256" key="14">
    <source>
        <dbReference type="ARBA" id="ARBA00064003"/>
    </source>
</evidence>
<dbReference type="InterPro" id="IPR036890">
    <property type="entry name" value="HATPase_C_sf"/>
</dbReference>
<dbReference type="Gene3D" id="1.20.120.160">
    <property type="entry name" value="HPT domain"/>
    <property type="match status" value="1"/>
</dbReference>
<dbReference type="CDD" id="cd00082">
    <property type="entry name" value="HisKA"/>
    <property type="match status" value="2"/>
</dbReference>
<dbReference type="InterPro" id="IPR003594">
    <property type="entry name" value="HATPase_dom"/>
</dbReference>
<feature type="domain" description="Response regulatory" evidence="21">
    <location>
        <begin position="665"/>
        <end position="784"/>
    </location>
</feature>
<evidence type="ECO:0000256" key="6">
    <source>
        <dbReference type="ARBA" id="ARBA00022679"/>
    </source>
</evidence>
<dbReference type="Pfam" id="PF01627">
    <property type="entry name" value="Hpt"/>
    <property type="match status" value="1"/>
</dbReference>
<comment type="subcellular location">
    <subcellularLocation>
        <location evidence="2">Cell membrane</location>
        <topology evidence="2">Multi-pass membrane protein</topology>
    </subcellularLocation>
</comment>
<evidence type="ECO:0000256" key="2">
    <source>
        <dbReference type="ARBA" id="ARBA00004651"/>
    </source>
</evidence>
<dbReference type="Gene3D" id="3.30.565.10">
    <property type="entry name" value="Histidine kinase-like ATPase, C-terminal domain"/>
    <property type="match status" value="2"/>
</dbReference>
<dbReference type="CDD" id="cd00088">
    <property type="entry name" value="HPT"/>
    <property type="match status" value="1"/>
</dbReference>
<evidence type="ECO:0000256" key="3">
    <source>
        <dbReference type="ARBA" id="ARBA00012438"/>
    </source>
</evidence>
<dbReference type="CDD" id="cd16922">
    <property type="entry name" value="HATPase_EvgS-ArcB-TorS-like"/>
    <property type="match status" value="1"/>
</dbReference>
<dbReference type="Proteomes" id="UP000019141">
    <property type="component" value="Unassembled WGS sequence"/>
</dbReference>
<dbReference type="EC" id="2.7.13.3" evidence="3"/>
<evidence type="ECO:0000256" key="7">
    <source>
        <dbReference type="ARBA" id="ARBA00022692"/>
    </source>
</evidence>
<keyword evidence="11 19" id="KW-1133">Transmembrane helix</keyword>
<dbReference type="InterPro" id="IPR036641">
    <property type="entry name" value="HPT_dom_sf"/>
</dbReference>
<keyword evidence="9" id="KW-0418">Kinase</keyword>
<evidence type="ECO:0000256" key="1">
    <source>
        <dbReference type="ARBA" id="ARBA00000085"/>
    </source>
</evidence>
<dbReference type="PANTHER" id="PTHR45339:SF1">
    <property type="entry name" value="HYBRID SIGNAL TRANSDUCTION HISTIDINE KINASE J"/>
    <property type="match status" value="1"/>
</dbReference>
<dbReference type="GO" id="GO:0005524">
    <property type="term" value="F:ATP binding"/>
    <property type="evidence" value="ECO:0007669"/>
    <property type="project" value="UniProtKB-KW"/>
</dbReference>
<evidence type="ECO:0000313" key="25">
    <source>
        <dbReference type="Proteomes" id="UP000019141"/>
    </source>
</evidence>
<evidence type="ECO:0000256" key="12">
    <source>
        <dbReference type="ARBA" id="ARBA00023012"/>
    </source>
</evidence>
<dbReference type="CDD" id="cd17546">
    <property type="entry name" value="REC_hyHK_CKI1_RcsC-like"/>
    <property type="match status" value="2"/>
</dbReference>
<dbReference type="InterPro" id="IPR011006">
    <property type="entry name" value="CheY-like_superfamily"/>
</dbReference>
<feature type="domain" description="Histidine kinase" evidence="20">
    <location>
        <begin position="1093"/>
        <end position="1313"/>
    </location>
</feature>
<feature type="transmembrane region" description="Helical" evidence="19">
    <location>
        <begin position="12"/>
        <end position="31"/>
    </location>
</feature>
<evidence type="ECO:0000256" key="15">
    <source>
        <dbReference type="ARBA" id="ARBA00068150"/>
    </source>
</evidence>
<dbReference type="InterPro" id="IPR036097">
    <property type="entry name" value="HisK_dim/P_sf"/>
</dbReference>
<evidence type="ECO:0000256" key="8">
    <source>
        <dbReference type="ARBA" id="ARBA00022741"/>
    </source>
</evidence>
<dbReference type="PATRIC" id="fig|1429438.4.peg.5332"/>
<evidence type="ECO:0000259" key="21">
    <source>
        <dbReference type="PROSITE" id="PS50110"/>
    </source>
</evidence>
<evidence type="ECO:0000259" key="22">
    <source>
        <dbReference type="PROSITE" id="PS50885"/>
    </source>
</evidence>
<feature type="modified residue" description="Phosphohistidine" evidence="16">
    <location>
        <position position="865"/>
    </location>
</feature>
<dbReference type="PROSITE" id="PS50109">
    <property type="entry name" value="HIS_KIN"/>
    <property type="match status" value="2"/>
</dbReference>
<evidence type="ECO:0000259" key="23">
    <source>
        <dbReference type="PROSITE" id="PS50894"/>
    </source>
</evidence>
<dbReference type="InterPro" id="IPR003660">
    <property type="entry name" value="HAMP_dom"/>
</dbReference>
<gene>
    <name evidence="24" type="ORF">ETSY1_27975</name>
</gene>
<dbReference type="HOGENOM" id="CLU_000445_104_15_7"/>
<evidence type="ECO:0000256" key="19">
    <source>
        <dbReference type="SAM" id="Phobius"/>
    </source>
</evidence>
<dbReference type="SUPFAM" id="SSF52172">
    <property type="entry name" value="CheY-like"/>
    <property type="match status" value="3"/>
</dbReference>
<keyword evidence="13 19" id="KW-0472">Membrane</keyword>
<dbReference type="SUPFAM" id="SSF47384">
    <property type="entry name" value="Homodimeric domain of signal transducing histidine kinase"/>
    <property type="match status" value="1"/>
</dbReference>
<dbReference type="PANTHER" id="PTHR45339">
    <property type="entry name" value="HYBRID SIGNAL TRANSDUCTION HISTIDINE KINASE J"/>
    <property type="match status" value="1"/>
</dbReference>
<dbReference type="Pfam" id="PF00512">
    <property type="entry name" value="HisKA"/>
    <property type="match status" value="2"/>
</dbReference>
<dbReference type="PROSITE" id="PS50894">
    <property type="entry name" value="HPT"/>
    <property type="match status" value="1"/>
</dbReference>
<dbReference type="InterPro" id="IPR005467">
    <property type="entry name" value="His_kinase_dom"/>
</dbReference>
<protein>
    <recommendedName>
        <fullName evidence="15">Sensory/regulatory protein RpfC</fullName>
        <ecNumber evidence="3">2.7.13.3</ecNumber>
    </recommendedName>
</protein>
<evidence type="ECO:0000256" key="16">
    <source>
        <dbReference type="PROSITE-ProRule" id="PRU00110"/>
    </source>
</evidence>
<dbReference type="GO" id="GO:0000155">
    <property type="term" value="F:phosphorelay sensor kinase activity"/>
    <property type="evidence" value="ECO:0007669"/>
    <property type="project" value="InterPro"/>
</dbReference>
<dbReference type="Pfam" id="PF02518">
    <property type="entry name" value="HATPase_c"/>
    <property type="match status" value="2"/>
</dbReference>
<dbReference type="SUPFAM" id="SSF158472">
    <property type="entry name" value="HAMP domain-like"/>
    <property type="match status" value="1"/>
</dbReference>
<dbReference type="SUPFAM" id="SSF47226">
    <property type="entry name" value="Histidine-containing phosphotransfer domain, HPT domain"/>
    <property type="match status" value="1"/>
</dbReference>
<dbReference type="GO" id="GO:0005886">
    <property type="term" value="C:plasma membrane"/>
    <property type="evidence" value="ECO:0007669"/>
    <property type="project" value="UniProtKB-SubCell"/>
</dbReference>
<dbReference type="Gene3D" id="3.40.50.2300">
    <property type="match status" value="3"/>
</dbReference>
<dbReference type="Gene3D" id="1.10.287.130">
    <property type="match status" value="2"/>
</dbReference>
<dbReference type="EMBL" id="AZHW01000832">
    <property type="protein sequence ID" value="ETW96105.1"/>
    <property type="molecule type" value="Genomic_DNA"/>
</dbReference>
<dbReference type="SMART" id="SM00448">
    <property type="entry name" value="REC"/>
    <property type="match status" value="3"/>
</dbReference>
<dbReference type="Pfam" id="PF00672">
    <property type="entry name" value="HAMP"/>
    <property type="match status" value="1"/>
</dbReference>
<evidence type="ECO:0000313" key="24">
    <source>
        <dbReference type="EMBL" id="ETW96105.1"/>
    </source>
</evidence>
<dbReference type="SUPFAM" id="SSF55874">
    <property type="entry name" value="ATPase domain of HSP90 chaperone/DNA topoisomerase II/histidine kinase"/>
    <property type="match status" value="2"/>
</dbReference>
<dbReference type="SMART" id="SM00388">
    <property type="entry name" value="HisKA"/>
    <property type="match status" value="2"/>
</dbReference>
<comment type="subunit">
    <text evidence="14">At low DSF concentrations, interacts with RpfF.</text>
</comment>
<evidence type="ECO:0000256" key="13">
    <source>
        <dbReference type="ARBA" id="ARBA00023136"/>
    </source>
</evidence>
<feature type="modified residue" description="4-aspartylphosphate" evidence="17">
    <location>
        <position position="714"/>
    </location>
</feature>
<keyword evidence="6" id="KW-0808">Transferase</keyword>
<feature type="transmembrane region" description="Helical" evidence="19">
    <location>
        <begin position="180"/>
        <end position="202"/>
    </location>
</feature>
<dbReference type="FunFam" id="1.10.287.130:FF:000002">
    <property type="entry name" value="Two-component osmosensing histidine kinase"/>
    <property type="match status" value="1"/>
</dbReference>
<evidence type="ECO:0000256" key="10">
    <source>
        <dbReference type="ARBA" id="ARBA00022840"/>
    </source>
</evidence>
<dbReference type="PROSITE" id="PS50885">
    <property type="entry name" value="HAMP"/>
    <property type="match status" value="1"/>
</dbReference>